<comment type="caution">
    <text evidence="8">The sequence shown here is derived from an EMBL/GenBank/DDBJ whole genome shotgun (WGS) entry which is preliminary data.</text>
</comment>
<dbReference type="HAMAP" id="MF_00258">
    <property type="entry name" value="Glu_racemase"/>
    <property type="match status" value="1"/>
</dbReference>
<dbReference type="PANTHER" id="PTHR21198">
    <property type="entry name" value="GLUTAMATE RACEMASE"/>
    <property type="match status" value="1"/>
</dbReference>
<comment type="catalytic activity">
    <reaction evidence="1 7">
        <text>L-glutamate = D-glutamate</text>
        <dbReference type="Rhea" id="RHEA:12813"/>
        <dbReference type="ChEBI" id="CHEBI:29985"/>
        <dbReference type="ChEBI" id="CHEBI:29986"/>
        <dbReference type="EC" id="5.1.1.3"/>
    </reaction>
</comment>
<dbReference type="InterPro" id="IPR015942">
    <property type="entry name" value="Asp/Glu/hydantoin_racemase"/>
</dbReference>
<dbReference type="RefSeq" id="WP_377726181.1">
    <property type="nucleotide sequence ID" value="NZ_JBHSEW010000008.1"/>
</dbReference>
<dbReference type="InterPro" id="IPR018187">
    <property type="entry name" value="Asp/Glu_racemase_AS_1"/>
</dbReference>
<keyword evidence="5 7" id="KW-0413">Isomerase</keyword>
<keyword evidence="6 7" id="KW-0961">Cell wall biogenesis/degradation</keyword>
<keyword evidence="4 7" id="KW-0573">Peptidoglycan synthesis</keyword>
<name>A0ABV9GZW8_9BURK</name>
<dbReference type="InterPro" id="IPR004391">
    <property type="entry name" value="Glu_race"/>
</dbReference>
<comment type="similarity">
    <text evidence="7">Belongs to the aspartate/glutamate racemases family.</text>
</comment>
<feature type="binding site" evidence="7">
    <location>
        <begin position="13"/>
        <end position="14"/>
    </location>
    <ligand>
        <name>substrate</name>
    </ligand>
</feature>
<evidence type="ECO:0000313" key="8">
    <source>
        <dbReference type="EMBL" id="MFC4622653.1"/>
    </source>
</evidence>
<gene>
    <name evidence="7 8" type="primary">murI</name>
    <name evidence="8" type="ORF">ACFO3A_10550</name>
</gene>
<dbReference type="SUPFAM" id="SSF53681">
    <property type="entry name" value="Aspartate/glutamate racemase"/>
    <property type="match status" value="2"/>
</dbReference>
<evidence type="ECO:0000256" key="1">
    <source>
        <dbReference type="ARBA" id="ARBA00001602"/>
    </source>
</evidence>
<dbReference type="Pfam" id="PF01177">
    <property type="entry name" value="Asp_Glu_race"/>
    <property type="match status" value="1"/>
</dbReference>
<evidence type="ECO:0000313" key="9">
    <source>
        <dbReference type="Proteomes" id="UP001595967"/>
    </source>
</evidence>
<organism evidence="8 9">
    <name type="scientific">Comamonas nitrativorans</name>
    <dbReference type="NCBI Taxonomy" id="108437"/>
    <lineage>
        <taxon>Bacteria</taxon>
        <taxon>Pseudomonadati</taxon>
        <taxon>Pseudomonadota</taxon>
        <taxon>Betaproteobacteria</taxon>
        <taxon>Burkholderiales</taxon>
        <taxon>Comamonadaceae</taxon>
        <taxon>Comamonas</taxon>
    </lineage>
</organism>
<evidence type="ECO:0000256" key="7">
    <source>
        <dbReference type="HAMAP-Rule" id="MF_00258"/>
    </source>
</evidence>
<dbReference type="EMBL" id="JBHSEW010000008">
    <property type="protein sequence ID" value="MFC4622653.1"/>
    <property type="molecule type" value="Genomic_DNA"/>
</dbReference>
<dbReference type="GO" id="GO:0008881">
    <property type="term" value="F:glutamate racemase activity"/>
    <property type="evidence" value="ECO:0007669"/>
    <property type="project" value="UniProtKB-EC"/>
</dbReference>
<proteinExistence type="inferred from homology"/>
<sequence length="283" mass="29777">MQAVPAAPIGIFDSGIGGLSVLQALRAALPHERFVYVADSGYAPYGERGADFVRQRSQAITEYLLQAHGIKVLVVACNTATAAAITHLRALWPQLLLVGVEPAIKPAAALTRTGCVGVMATRGTVTSARFESLLHTFGAGVRWQVQACDGLARAIEASTWQADGNAAEIEALCARYTGALGDFGLHPGQIDTLVLGCTHYVFAQPVLQRLLGPQVQLLDTGKAVAQQTQRLLQQTQLLASTAQEAPPCPVQLFTTGALPALQAAAARWLHLPGPCCSVAQALL</sequence>
<evidence type="ECO:0000256" key="4">
    <source>
        <dbReference type="ARBA" id="ARBA00022984"/>
    </source>
</evidence>
<feature type="active site" description="Proton donor/acceptor" evidence="7">
    <location>
        <position position="197"/>
    </location>
</feature>
<keyword evidence="9" id="KW-1185">Reference proteome</keyword>
<feature type="binding site" evidence="7">
    <location>
        <begin position="45"/>
        <end position="46"/>
    </location>
    <ligand>
        <name>substrate</name>
    </ligand>
</feature>
<feature type="active site" description="Proton donor/acceptor" evidence="7">
    <location>
        <position position="77"/>
    </location>
</feature>
<dbReference type="PANTHER" id="PTHR21198:SF2">
    <property type="entry name" value="GLUTAMATE RACEMASE"/>
    <property type="match status" value="1"/>
</dbReference>
<feature type="binding site" evidence="7">
    <location>
        <begin position="78"/>
        <end position="79"/>
    </location>
    <ligand>
        <name>substrate</name>
    </ligand>
</feature>
<dbReference type="EC" id="5.1.1.3" evidence="2 7"/>
<reference evidence="9" key="1">
    <citation type="journal article" date="2019" name="Int. J. Syst. Evol. Microbiol.">
        <title>The Global Catalogue of Microorganisms (GCM) 10K type strain sequencing project: providing services to taxonomists for standard genome sequencing and annotation.</title>
        <authorList>
            <consortium name="The Broad Institute Genomics Platform"/>
            <consortium name="The Broad Institute Genome Sequencing Center for Infectious Disease"/>
            <person name="Wu L."/>
            <person name="Ma J."/>
        </authorList>
    </citation>
    <scope>NUCLEOTIDE SEQUENCE [LARGE SCALE GENOMIC DNA]</scope>
    <source>
        <strain evidence="9">JCM 11650</strain>
    </source>
</reference>
<dbReference type="NCBIfam" id="TIGR00067">
    <property type="entry name" value="glut_race"/>
    <property type="match status" value="1"/>
</dbReference>
<feature type="binding site" evidence="7">
    <location>
        <begin position="198"/>
        <end position="199"/>
    </location>
    <ligand>
        <name>substrate</name>
    </ligand>
</feature>
<comment type="pathway">
    <text evidence="7">Cell wall biogenesis; peptidoglycan biosynthesis.</text>
</comment>
<evidence type="ECO:0000256" key="5">
    <source>
        <dbReference type="ARBA" id="ARBA00023235"/>
    </source>
</evidence>
<accession>A0ABV9GZW8</accession>
<comment type="function">
    <text evidence="7">Provides the (R)-glutamate required for cell wall biosynthesis.</text>
</comment>
<protein>
    <recommendedName>
        <fullName evidence="2 7">Glutamate racemase</fullName>
        <ecNumber evidence="2 7">5.1.1.3</ecNumber>
    </recommendedName>
</protein>
<dbReference type="Proteomes" id="UP001595967">
    <property type="component" value="Unassembled WGS sequence"/>
</dbReference>
<evidence type="ECO:0000256" key="6">
    <source>
        <dbReference type="ARBA" id="ARBA00023316"/>
    </source>
</evidence>
<evidence type="ECO:0000256" key="3">
    <source>
        <dbReference type="ARBA" id="ARBA00022960"/>
    </source>
</evidence>
<dbReference type="Gene3D" id="3.40.50.1860">
    <property type="match status" value="2"/>
</dbReference>
<evidence type="ECO:0000256" key="2">
    <source>
        <dbReference type="ARBA" id="ARBA00013090"/>
    </source>
</evidence>
<dbReference type="InterPro" id="IPR001920">
    <property type="entry name" value="Asp/Glu_race"/>
</dbReference>
<dbReference type="PROSITE" id="PS00923">
    <property type="entry name" value="ASP_GLU_RACEMASE_1"/>
    <property type="match status" value="1"/>
</dbReference>
<keyword evidence="3 7" id="KW-0133">Cell shape</keyword>